<feature type="transmembrane region" description="Helical" evidence="1">
    <location>
        <begin position="59"/>
        <end position="86"/>
    </location>
</feature>
<organism evidence="3 4">
    <name type="scientific">Caulobacter vibrioides (strain NA1000 / CB15N)</name>
    <name type="common">Caulobacter crescentus</name>
    <dbReference type="NCBI Taxonomy" id="565050"/>
    <lineage>
        <taxon>Bacteria</taxon>
        <taxon>Pseudomonadati</taxon>
        <taxon>Pseudomonadota</taxon>
        <taxon>Alphaproteobacteria</taxon>
        <taxon>Caulobacterales</taxon>
        <taxon>Caulobacteraceae</taxon>
        <taxon>Caulobacter</taxon>
    </lineage>
</organism>
<dbReference type="EMBL" id="CP001340">
    <property type="protein sequence ID" value="ACL94070.1"/>
    <property type="molecule type" value="Genomic_DNA"/>
</dbReference>
<name>A0A0H3C669_CAUVN</name>
<evidence type="ECO:0000256" key="1">
    <source>
        <dbReference type="SAM" id="Phobius"/>
    </source>
</evidence>
<dbReference type="PATRIC" id="fig|565050.3.peg.599"/>
<dbReference type="GeneID" id="7330004"/>
<dbReference type="InterPro" id="IPR057169">
    <property type="entry name" value="DUF7847"/>
</dbReference>
<proteinExistence type="predicted"/>
<accession>A0A0H3C669</accession>
<gene>
    <name evidence="3" type="ordered locus">CCNA_00605</name>
</gene>
<protein>
    <submittedName>
        <fullName evidence="3">Conserved hypothetical membrane protein</fullName>
    </submittedName>
</protein>
<sequence length="262" mass="26818">MTTLEATGGAFELGRVMQRTFKVIGDNLGLFAISSLVLVALPVFAASVVGFLYPEPWVIGLAGVAGGIVAFVGSLMMQGVVVHSAISGLNGRSIQLGEALGVGARKALPLLWLGILQGICFVLGLILLVVPGLMLMTAWSVAAPVLVMEKRSVEASFGRSGDLTRGHRWSIFGLLVIYFVLAMIISAAVQGLAAAAGVTTAQSGFMTTTQAPSLVALAAVLISALSTAVQGVISAAGAAAIYYELRTGKEGAAPDQLAAVFD</sequence>
<dbReference type="RefSeq" id="YP_002515978.1">
    <property type="nucleotide sequence ID" value="NC_011916.1"/>
</dbReference>
<dbReference type="KEGG" id="ccs:CCNA_00605"/>
<feature type="transmembrane region" description="Helical" evidence="1">
    <location>
        <begin position="107"/>
        <end position="126"/>
    </location>
</feature>
<dbReference type="HOGENOM" id="CLU_075256_0_0_5"/>
<dbReference type="AlphaFoldDB" id="A0A0H3C669"/>
<feature type="transmembrane region" description="Helical" evidence="1">
    <location>
        <begin position="169"/>
        <end position="194"/>
    </location>
</feature>
<keyword evidence="1" id="KW-0472">Membrane</keyword>
<feature type="transmembrane region" description="Helical" evidence="1">
    <location>
        <begin position="214"/>
        <end position="243"/>
    </location>
</feature>
<evidence type="ECO:0000313" key="3">
    <source>
        <dbReference type="EMBL" id="ACL94070.1"/>
    </source>
</evidence>
<feature type="domain" description="DUF7847" evidence="2">
    <location>
        <begin position="63"/>
        <end position="243"/>
    </location>
</feature>
<dbReference type="OrthoDB" id="7472950at2"/>
<evidence type="ECO:0000313" key="4">
    <source>
        <dbReference type="Proteomes" id="UP000001364"/>
    </source>
</evidence>
<evidence type="ECO:0000259" key="2">
    <source>
        <dbReference type="Pfam" id="PF25231"/>
    </source>
</evidence>
<keyword evidence="1" id="KW-0812">Transmembrane</keyword>
<keyword evidence="1" id="KW-1133">Transmembrane helix</keyword>
<dbReference type="RefSeq" id="WP_010918457.1">
    <property type="nucleotide sequence ID" value="NC_011916.1"/>
</dbReference>
<dbReference type="Pfam" id="PF25231">
    <property type="entry name" value="DUF7847"/>
    <property type="match status" value="1"/>
</dbReference>
<feature type="transmembrane region" description="Helical" evidence="1">
    <location>
        <begin position="28"/>
        <end position="53"/>
    </location>
</feature>
<reference evidence="3 4" key="1">
    <citation type="journal article" date="2010" name="J. Bacteriol.">
        <title>The genetic basis of laboratory adaptation in Caulobacter crescentus.</title>
        <authorList>
            <person name="Marks M.E."/>
            <person name="Castro-Rojas C.M."/>
            <person name="Teiling C."/>
            <person name="Du L."/>
            <person name="Kapatral V."/>
            <person name="Walunas T.L."/>
            <person name="Crosson S."/>
        </authorList>
    </citation>
    <scope>NUCLEOTIDE SEQUENCE [LARGE SCALE GENOMIC DNA]</scope>
    <source>
        <strain evidence="4">NA1000 / CB15N</strain>
    </source>
</reference>
<keyword evidence="4" id="KW-1185">Reference proteome</keyword>
<dbReference type="Proteomes" id="UP000001364">
    <property type="component" value="Chromosome"/>
</dbReference>